<dbReference type="InterPro" id="IPR003750">
    <property type="entry name" value="Put_MeTrfase-C9orf114-like"/>
</dbReference>
<dbReference type="EMBL" id="JAGRRH010000019">
    <property type="protein sequence ID" value="KAG7349965.1"/>
    <property type="molecule type" value="Genomic_DNA"/>
</dbReference>
<feature type="region of interest" description="Disordered" evidence="1">
    <location>
        <begin position="491"/>
        <end position="535"/>
    </location>
</feature>
<evidence type="ECO:0000256" key="1">
    <source>
        <dbReference type="SAM" id="MobiDB-lite"/>
    </source>
</evidence>
<name>A0A9K3KVH2_9STRA</name>
<dbReference type="GO" id="GO:0032259">
    <property type="term" value="P:methylation"/>
    <property type="evidence" value="ECO:0007669"/>
    <property type="project" value="UniProtKB-KW"/>
</dbReference>
<keyword evidence="2" id="KW-0489">Methyltransferase</keyword>
<dbReference type="PANTHER" id="PTHR12150:SF13">
    <property type="entry name" value="METHYLTRANSFERASE C9ORF114-RELATED"/>
    <property type="match status" value="1"/>
</dbReference>
<organism evidence="2 3">
    <name type="scientific">Nitzschia inconspicua</name>
    <dbReference type="NCBI Taxonomy" id="303405"/>
    <lineage>
        <taxon>Eukaryota</taxon>
        <taxon>Sar</taxon>
        <taxon>Stramenopiles</taxon>
        <taxon>Ochrophyta</taxon>
        <taxon>Bacillariophyta</taxon>
        <taxon>Bacillariophyceae</taxon>
        <taxon>Bacillariophycidae</taxon>
        <taxon>Bacillariales</taxon>
        <taxon>Bacillariaceae</taxon>
        <taxon>Nitzschia</taxon>
    </lineage>
</organism>
<comment type="caution">
    <text evidence="2">The sequence shown here is derived from an EMBL/GenBank/DDBJ whole genome shotgun (WGS) entry which is preliminary data.</text>
</comment>
<feature type="compositionally biased region" description="Low complexity" evidence="1">
    <location>
        <begin position="111"/>
        <end position="123"/>
    </location>
</feature>
<sequence>MTDQITTAGATSESKMLSLSPEQQALSRKQRKIEGKQRKRRRIEESGGTRPRTLTTDGTDISTDKHISISRRDDKNETTRKIKGGSPFLRESTSGSFNTKTTGPPRGKNRNGSSTFKTNTNSTNKHRFGRVMEQVPCRNKPRYSTFSIALPGSVLANCQTKELRTLLVGQIARAATIYHVDEIVVFDDKLGADEKQQQNNNWRDFKRRNNNNNHQHPSKEDDTTENKKNEEPQEDDKQQEQQQMRFPKSNSQEFMARLLQYCECPQYLRRSFFPMHPDLQFAGLLAPVDAPHHVRADDRSKYREGVVLDKISANGNSLVNCGIRNRPVEIDRKISPGIRCTVELDKSAYTKPGQIHGTVVSPSAPREDDGTYWGYTTRLATSIHDVFESCPYEAGYDLKIGTSERGDKSVEDAKFGIPKFEHSLIVFGGVAGIEECVDADESLKVSGSHSRTLFDVWLNVCPYQGSRTIRTEEAVIISLAKLSPYLLKSARDKPLDEDEPDQVAQDVEFSDESPSEESSDEDSDGGGDNGSSNDA</sequence>
<dbReference type="AlphaFoldDB" id="A0A9K3KVH2"/>
<dbReference type="PANTHER" id="PTHR12150">
    <property type="entry name" value="CLASS IV SAM-BINDING METHYLTRANSFERASE-RELATED"/>
    <property type="match status" value="1"/>
</dbReference>
<feature type="compositionally biased region" description="Polar residues" evidence="1">
    <location>
        <begin position="1"/>
        <end position="27"/>
    </location>
</feature>
<dbReference type="Pfam" id="PF02598">
    <property type="entry name" value="Methyltrn_RNA_3"/>
    <property type="match status" value="1"/>
</dbReference>
<feature type="compositionally biased region" description="Basic and acidic residues" evidence="1">
    <location>
        <begin position="32"/>
        <end position="47"/>
    </location>
</feature>
<feature type="compositionally biased region" description="Polar residues" evidence="1">
    <location>
        <begin position="52"/>
        <end position="61"/>
    </location>
</feature>
<feature type="region of interest" description="Disordered" evidence="1">
    <location>
        <begin position="1"/>
        <end position="125"/>
    </location>
</feature>
<feature type="compositionally biased region" description="Basic and acidic residues" evidence="1">
    <location>
        <begin position="62"/>
        <end position="80"/>
    </location>
</feature>
<dbReference type="OrthoDB" id="361029at2759"/>
<feature type="compositionally biased region" description="Polar residues" evidence="1">
    <location>
        <begin position="91"/>
        <end position="102"/>
    </location>
</feature>
<dbReference type="GO" id="GO:0008168">
    <property type="term" value="F:methyltransferase activity"/>
    <property type="evidence" value="ECO:0007669"/>
    <property type="project" value="UniProtKB-KW"/>
</dbReference>
<feature type="compositionally biased region" description="Acidic residues" evidence="1">
    <location>
        <begin position="508"/>
        <end position="525"/>
    </location>
</feature>
<dbReference type="CDD" id="cd18086">
    <property type="entry name" value="HsC9orf114-like"/>
    <property type="match status" value="1"/>
</dbReference>
<reference evidence="2" key="2">
    <citation type="submission" date="2021-04" db="EMBL/GenBank/DDBJ databases">
        <authorList>
            <person name="Podell S."/>
        </authorList>
    </citation>
    <scope>NUCLEOTIDE SEQUENCE</scope>
    <source>
        <strain evidence="2">Hildebrandi</strain>
    </source>
</reference>
<dbReference type="Proteomes" id="UP000693970">
    <property type="component" value="Unassembled WGS sequence"/>
</dbReference>
<evidence type="ECO:0000313" key="3">
    <source>
        <dbReference type="Proteomes" id="UP000693970"/>
    </source>
</evidence>
<accession>A0A9K3KVH2</accession>
<feature type="region of interest" description="Disordered" evidence="1">
    <location>
        <begin position="198"/>
        <end position="249"/>
    </location>
</feature>
<evidence type="ECO:0000313" key="2">
    <source>
        <dbReference type="EMBL" id="KAG7349965.1"/>
    </source>
</evidence>
<proteinExistence type="predicted"/>
<feature type="compositionally biased region" description="Basic and acidic residues" evidence="1">
    <location>
        <begin position="217"/>
        <end position="239"/>
    </location>
</feature>
<reference evidence="2" key="1">
    <citation type="journal article" date="2021" name="Sci. Rep.">
        <title>Diploid genomic architecture of Nitzschia inconspicua, an elite biomass production diatom.</title>
        <authorList>
            <person name="Oliver A."/>
            <person name="Podell S."/>
            <person name="Pinowska A."/>
            <person name="Traller J.C."/>
            <person name="Smith S.R."/>
            <person name="McClure R."/>
            <person name="Beliaev A."/>
            <person name="Bohutskyi P."/>
            <person name="Hill E.A."/>
            <person name="Rabines A."/>
            <person name="Zheng H."/>
            <person name="Allen L.Z."/>
            <person name="Kuo A."/>
            <person name="Grigoriev I.V."/>
            <person name="Allen A.E."/>
            <person name="Hazlebeck D."/>
            <person name="Allen E.E."/>
        </authorList>
    </citation>
    <scope>NUCLEOTIDE SEQUENCE</scope>
    <source>
        <strain evidence="2">Hildebrandi</strain>
    </source>
</reference>
<gene>
    <name evidence="2" type="ORF">IV203_012562</name>
</gene>
<keyword evidence="3" id="KW-1185">Reference proteome</keyword>
<keyword evidence="2" id="KW-0808">Transferase</keyword>
<protein>
    <submittedName>
        <fullName evidence="2">RNA methyltransferase</fullName>
    </submittedName>
</protein>